<accession>A0ABN9XHN7</accession>
<dbReference type="InterPro" id="IPR008999">
    <property type="entry name" value="Actin-crosslinking"/>
</dbReference>
<gene>
    <name evidence="9" type="ORF">PCOR1329_LOCUS75916</name>
</gene>
<name>A0ABN9XHN7_9DINO</name>
<dbReference type="SUPFAM" id="SSF50405">
    <property type="entry name" value="Actin-crosslinking proteins"/>
    <property type="match status" value="3"/>
</dbReference>
<evidence type="ECO:0000259" key="8">
    <source>
        <dbReference type="Pfam" id="PF06268"/>
    </source>
</evidence>
<comment type="similarity">
    <text evidence="3">Belongs to the FRG1 family.</text>
</comment>
<protein>
    <recommendedName>
        <fullName evidence="8">Fascin-like domain-containing protein</fullName>
    </recommendedName>
</protein>
<dbReference type="Gene3D" id="2.80.10.50">
    <property type="match status" value="3"/>
</dbReference>
<evidence type="ECO:0000256" key="7">
    <source>
        <dbReference type="SAM" id="MobiDB-lite"/>
    </source>
</evidence>
<keyword evidence="6" id="KW-0539">Nucleus</keyword>
<dbReference type="EMBL" id="CAUYUJ010020392">
    <property type="protein sequence ID" value="CAK0897863.1"/>
    <property type="molecule type" value="Genomic_DNA"/>
</dbReference>
<evidence type="ECO:0000313" key="10">
    <source>
        <dbReference type="Proteomes" id="UP001189429"/>
    </source>
</evidence>
<keyword evidence="5" id="KW-0009">Actin-binding</keyword>
<dbReference type="PANTHER" id="PTHR12928:SF0">
    <property type="entry name" value="FSHD REGION GENE 1"/>
    <property type="match status" value="1"/>
</dbReference>
<evidence type="ECO:0000256" key="3">
    <source>
        <dbReference type="ARBA" id="ARBA00010878"/>
    </source>
</evidence>
<dbReference type="Pfam" id="PF06268">
    <property type="entry name" value="Fascin"/>
    <property type="match status" value="1"/>
</dbReference>
<sequence>MISGTCREQRPVFDWPTSSQPDDDDGGKLGEDVLDEGHGATRRICSTVTGKDIIGAEAVEDGAGGVYRDSTASSCRSRCRSMPACKCYSFDPSRDNTCWLKKGPCDGGHIAWPETGDMVSGTCRLGRPLLDWPLRASSREAGLLERFRVVAGAENDTVGLLSHHGTYVTAQSDGSVTVDGDSMGEWETFEEVWLPSGRVAFRSFHGGFLAPTQDGTVTASAKGSGDQESFRVEEHTDDESISLQTVWGTFLTAVRLGAAGKVRLRGDREAVGSWATFILRAKQQEGRTLLLGDGWFGSTVTLQSYLGTYVGVGLDGEVTVSTQGSDVGRCEEFKLVDGGEDGIALQTCKGTFLGARPDGDVVADEMEAGEWEHFNIETVDSKIFFSVLDLPVAKLGNLTGENLRLSRLDPDLVPRRMPQPVVLKTIHGGYLFPLEQAKRASDEMVPSNDTRSTQAMIFTRTCENSGLLPIADRSACEAAATSTGLVKVGADVDVKIVKDIGVPEGCYVENRTHFRLGTNPSNQGMGVVHGKDGAVMRPLCAGACPKCAMSEPTAPALVIPFNERDLCKMRLLASSLTKHDPNQLISTVHLVWYSSHPPTSNDFMRDIDSIRNAASASHTVRFHDMSWMFVDAVLSSMHVQQIVKLKAASWVEEDYYVVLGAKDAFIRDVQPDTFLTPCYQGRVFSDTDFDDLSADAQKSYHASATVLGVDVPPGRKWSASINPVVMHTETVIDMLNYLHEDPSPLSLCSGTLCGHLKGGATEFTLYYLYAATKTDEKCIHQDSSHSPAVSMLRDTVELNDGKVNAAVSDAEVILFGAQSGALSGMASDVSQRISSHLQDIFEGAGVHDPSAHSADAMAACVVGG</sequence>
<dbReference type="InterPro" id="IPR045499">
    <property type="entry name" value="DUF6492"/>
</dbReference>
<dbReference type="Gene3D" id="3.50.4.10">
    <property type="entry name" value="Hepatocyte Growth Factor"/>
    <property type="match status" value="1"/>
</dbReference>
<dbReference type="InterPro" id="IPR010414">
    <property type="entry name" value="FRG1"/>
</dbReference>
<evidence type="ECO:0000256" key="1">
    <source>
        <dbReference type="ARBA" id="ARBA00004496"/>
    </source>
</evidence>
<evidence type="ECO:0000256" key="4">
    <source>
        <dbReference type="ARBA" id="ARBA00022490"/>
    </source>
</evidence>
<reference evidence="9" key="1">
    <citation type="submission" date="2023-10" db="EMBL/GenBank/DDBJ databases">
        <authorList>
            <person name="Chen Y."/>
            <person name="Shah S."/>
            <person name="Dougan E. K."/>
            <person name="Thang M."/>
            <person name="Chan C."/>
        </authorList>
    </citation>
    <scope>NUCLEOTIDE SEQUENCE [LARGE SCALE GENOMIC DNA]</scope>
</reference>
<evidence type="ECO:0000256" key="2">
    <source>
        <dbReference type="ARBA" id="ARBA00004604"/>
    </source>
</evidence>
<dbReference type="PANTHER" id="PTHR12928">
    <property type="entry name" value="FRG1 PROTEIN"/>
    <property type="match status" value="1"/>
</dbReference>
<dbReference type="Proteomes" id="UP001189429">
    <property type="component" value="Unassembled WGS sequence"/>
</dbReference>
<feature type="region of interest" description="Disordered" evidence="7">
    <location>
        <begin position="1"/>
        <end position="31"/>
    </location>
</feature>
<dbReference type="Pfam" id="PF20102">
    <property type="entry name" value="DUF6492"/>
    <property type="match status" value="1"/>
</dbReference>
<keyword evidence="10" id="KW-1185">Reference proteome</keyword>
<feature type="domain" description="Fascin-like" evidence="8">
    <location>
        <begin position="157"/>
        <end position="232"/>
    </location>
</feature>
<dbReference type="InterPro" id="IPR022768">
    <property type="entry name" value="Fascin-like_dom"/>
</dbReference>
<keyword evidence="4" id="KW-0963">Cytoplasm</keyword>
<evidence type="ECO:0000256" key="6">
    <source>
        <dbReference type="ARBA" id="ARBA00023242"/>
    </source>
</evidence>
<comment type="subcellular location">
    <subcellularLocation>
        <location evidence="1">Cytoplasm</location>
    </subcellularLocation>
    <subcellularLocation>
        <location evidence="2">Nucleus</location>
        <location evidence="2">Nucleolus</location>
    </subcellularLocation>
</comment>
<organism evidence="9 10">
    <name type="scientific">Prorocentrum cordatum</name>
    <dbReference type="NCBI Taxonomy" id="2364126"/>
    <lineage>
        <taxon>Eukaryota</taxon>
        <taxon>Sar</taxon>
        <taxon>Alveolata</taxon>
        <taxon>Dinophyceae</taxon>
        <taxon>Prorocentrales</taxon>
        <taxon>Prorocentraceae</taxon>
        <taxon>Prorocentrum</taxon>
    </lineage>
</organism>
<dbReference type="CDD" id="cd00257">
    <property type="entry name" value="beta-trefoil_FSCN-like"/>
    <property type="match status" value="2"/>
</dbReference>
<comment type="caution">
    <text evidence="9">The sequence shown here is derived from an EMBL/GenBank/DDBJ whole genome shotgun (WGS) entry which is preliminary data.</text>
</comment>
<proteinExistence type="inferred from homology"/>
<evidence type="ECO:0000313" key="9">
    <source>
        <dbReference type="EMBL" id="CAK0897863.1"/>
    </source>
</evidence>
<evidence type="ECO:0000256" key="5">
    <source>
        <dbReference type="ARBA" id="ARBA00023203"/>
    </source>
</evidence>